<comment type="caution">
    <text evidence="2">The sequence shown here is derived from an EMBL/GenBank/DDBJ whole genome shotgun (WGS) entry which is preliminary data.</text>
</comment>
<sequence>MIRPLTLSLALLCSFFATHVAAQDGPAERDFAKRFLPKLQKVSPESVVYSEPGDPLQINFDREDGSDGPVTVNLHRMFQFCQTISPQECNAQMAEFIAEMRREPPGSKAENLRIIVRDASYLEYVENSVAGTSLIPVYRKIGDDLFAILALDAEQSISVIGQDTLKDMGLDGDEAWDRARRETLALILAFGENDDFGQGLVSFEGDEYVGSMALMRDQWAKVAARQGGKLAVAIPSDYFFLAVSVADGEELKQFKELAVELCQMASRCISPNVYRIRDGGWVIAE</sequence>
<keyword evidence="3" id="KW-1185">Reference proteome</keyword>
<name>A0A9X1JP38_9SPHN</name>
<accession>A0A9X1JP38</accession>
<organism evidence="2 3">
    <name type="scientific">Erythrobacter crassostreae</name>
    <dbReference type="NCBI Taxonomy" id="2828328"/>
    <lineage>
        <taxon>Bacteria</taxon>
        <taxon>Pseudomonadati</taxon>
        <taxon>Pseudomonadota</taxon>
        <taxon>Alphaproteobacteria</taxon>
        <taxon>Sphingomonadales</taxon>
        <taxon>Erythrobacteraceae</taxon>
        <taxon>Erythrobacter/Porphyrobacter group</taxon>
        <taxon>Erythrobacter</taxon>
    </lineage>
</organism>
<dbReference type="EMBL" id="JAGSPC010000001">
    <property type="protein sequence ID" value="MBV7259027.1"/>
    <property type="molecule type" value="Genomic_DNA"/>
</dbReference>
<feature type="signal peptide" evidence="1">
    <location>
        <begin position="1"/>
        <end position="22"/>
    </location>
</feature>
<feature type="chain" id="PRO_5040966880" description="DUF1444 family protein" evidence="1">
    <location>
        <begin position="23"/>
        <end position="285"/>
    </location>
</feature>
<reference evidence="2" key="1">
    <citation type="submission" date="2021-04" db="EMBL/GenBank/DDBJ databases">
        <authorList>
            <person name="Pira H."/>
            <person name="Risdian C."/>
            <person name="Wink J."/>
        </authorList>
    </citation>
    <scope>NUCLEOTIDE SEQUENCE</scope>
    <source>
        <strain evidence="2">WH158</strain>
    </source>
</reference>
<evidence type="ECO:0000313" key="3">
    <source>
        <dbReference type="Proteomes" id="UP001138681"/>
    </source>
</evidence>
<proteinExistence type="predicted"/>
<keyword evidence="1" id="KW-0732">Signal</keyword>
<dbReference type="Proteomes" id="UP001138681">
    <property type="component" value="Unassembled WGS sequence"/>
</dbReference>
<gene>
    <name evidence="2" type="ORF">KCG46_05475</name>
</gene>
<dbReference type="AlphaFoldDB" id="A0A9X1JP38"/>
<evidence type="ECO:0000313" key="2">
    <source>
        <dbReference type="EMBL" id="MBV7259027.1"/>
    </source>
</evidence>
<evidence type="ECO:0000256" key="1">
    <source>
        <dbReference type="SAM" id="SignalP"/>
    </source>
</evidence>
<evidence type="ECO:0008006" key="4">
    <source>
        <dbReference type="Google" id="ProtNLM"/>
    </source>
</evidence>
<dbReference type="RefSeq" id="WP_218404278.1">
    <property type="nucleotide sequence ID" value="NZ_JAGSPC010000001.1"/>
</dbReference>
<protein>
    <recommendedName>
        <fullName evidence="4">DUF1444 family protein</fullName>
    </recommendedName>
</protein>